<organism evidence="11 12">
    <name type="scientific">Streptomyces albidoflavus</name>
    <dbReference type="NCBI Taxonomy" id="1886"/>
    <lineage>
        <taxon>Bacteria</taxon>
        <taxon>Bacillati</taxon>
        <taxon>Actinomycetota</taxon>
        <taxon>Actinomycetes</taxon>
        <taxon>Kitasatosporales</taxon>
        <taxon>Streptomycetaceae</taxon>
        <taxon>Streptomyces</taxon>
        <taxon>Streptomyces albidoflavus group</taxon>
    </lineage>
</organism>
<dbReference type="PANTHER" id="PTHR42902">
    <property type="entry name" value="MALATE SYNTHASE"/>
    <property type="match status" value="1"/>
</dbReference>
<dbReference type="Pfam" id="PF20659">
    <property type="entry name" value="MS_C"/>
    <property type="match status" value="1"/>
</dbReference>
<evidence type="ECO:0000256" key="2">
    <source>
        <dbReference type="ARBA" id="ARBA00012636"/>
    </source>
</evidence>
<dbReference type="Pfam" id="PF20656">
    <property type="entry name" value="MS_N"/>
    <property type="match status" value="1"/>
</dbReference>
<dbReference type="RefSeq" id="WP_030307025.1">
    <property type="nucleotide sequence ID" value="NZ_CP108647.1"/>
</dbReference>
<evidence type="ECO:0000256" key="6">
    <source>
        <dbReference type="ARBA" id="ARBA00047918"/>
    </source>
</evidence>
<dbReference type="Gene3D" id="1.20.1220.12">
    <property type="entry name" value="Malate synthase, domain III"/>
    <property type="match status" value="1"/>
</dbReference>
<gene>
    <name evidence="11" type="ORF">C0Q92_16800</name>
</gene>
<dbReference type="InterPro" id="IPR006252">
    <property type="entry name" value="Malate_synthA"/>
</dbReference>
<evidence type="ECO:0000256" key="7">
    <source>
        <dbReference type="PIRSR" id="PIRSR001363-1"/>
    </source>
</evidence>
<dbReference type="EMBL" id="PKLL01000019">
    <property type="protein sequence ID" value="RZE21913.1"/>
    <property type="molecule type" value="Genomic_DNA"/>
</dbReference>
<dbReference type="FunFam" id="3.20.20.360:FF:000001">
    <property type="entry name" value="Malate synthase"/>
    <property type="match status" value="1"/>
</dbReference>
<evidence type="ECO:0000256" key="1">
    <source>
        <dbReference type="ARBA" id="ARBA00006394"/>
    </source>
</evidence>
<evidence type="ECO:0000256" key="4">
    <source>
        <dbReference type="ARBA" id="ARBA00022532"/>
    </source>
</evidence>
<dbReference type="GO" id="GO:0004474">
    <property type="term" value="F:malate synthase activity"/>
    <property type="evidence" value="ECO:0007669"/>
    <property type="project" value="UniProtKB-EC"/>
</dbReference>
<dbReference type="InterPro" id="IPR044856">
    <property type="entry name" value="Malate_synth_C_sf"/>
</dbReference>
<sequence>MPPTTLAPTGAQASQDTDALLTPAALSFLAELHTAFAHRRTPLLEERRTRSALLARGAPLDFLPATQAVRQDRTWHIAPPAPGLADRRTELTTPPTRAAAKAALTSGAQLWTADFEDATSPSWPNILTGHLTLLDLVEGRLTAPEGHTAPTVAVRPRGWHLTERHLLVDGDPLPAPLADFGLYAFHRARRRTAPADGPYFSLPKLENHREARLWNEIFTFAERTLGLAHGTIRATVLIETVTAAFEMDEILYELRDHAAGLTAARWDYLFSLVKTVGHRPGTVLTDRSRAVMTAPYLRAWTDLLVRTAHRRGAHAIGGLTAQVLTGDPAADEAVCAAVRRDKEREAEEGFDGSWVAHPSLVPLARAAWDTALGARPHQLERTRDDVHVTPADLLRTGRDHGRPGTETVRATLALCLRYYDAWLRGDGAPVLDGVVEDTSGAEICRAQIWQWLRHGAVDRPTVLALLDSETAALAADPAARHREARDIFVRGALGPELPEFFTTEASTRHLTGPVARHWTYGPPRVGRRNVRG</sequence>
<reference evidence="11 12" key="1">
    <citation type="submission" date="2017-12" db="EMBL/GenBank/DDBJ databases">
        <title>Population genomics insights into the ecological differentiation and adaptive evolution in streptomycetes.</title>
        <authorList>
            <person name="Li Y."/>
            <person name="Huang Y."/>
        </authorList>
    </citation>
    <scope>NUCLEOTIDE SEQUENCE [LARGE SCALE GENOMIC DNA]</scope>
    <source>
        <strain evidence="11 12">NBRC 100770</strain>
    </source>
</reference>
<evidence type="ECO:0000313" key="11">
    <source>
        <dbReference type="EMBL" id="RZE21913.1"/>
    </source>
</evidence>
<dbReference type="AlphaFoldDB" id="A0A8G2E2P1"/>
<name>A0A8G2E2P1_9ACTN</name>
<dbReference type="InterPro" id="IPR011076">
    <property type="entry name" value="Malate_synth_sf"/>
</dbReference>
<evidence type="ECO:0000259" key="9">
    <source>
        <dbReference type="Pfam" id="PF20656"/>
    </source>
</evidence>
<dbReference type="PIRSF" id="PIRSF001363">
    <property type="entry name" value="Malate_synth"/>
    <property type="match status" value="1"/>
</dbReference>
<comment type="similarity">
    <text evidence="1">Belongs to the malate synthase family.</text>
</comment>
<dbReference type="Proteomes" id="UP000292693">
    <property type="component" value="Unassembled WGS sequence"/>
</dbReference>
<dbReference type="GO" id="GO:0005737">
    <property type="term" value="C:cytoplasm"/>
    <property type="evidence" value="ECO:0007669"/>
    <property type="project" value="TreeGrafter"/>
</dbReference>
<proteinExistence type="inferred from homology"/>
<dbReference type="EC" id="2.3.3.9" evidence="2"/>
<evidence type="ECO:0000259" key="8">
    <source>
        <dbReference type="Pfam" id="PF01274"/>
    </source>
</evidence>
<dbReference type="Pfam" id="PF01274">
    <property type="entry name" value="MS_TIM-barrel"/>
    <property type="match status" value="1"/>
</dbReference>
<comment type="caution">
    <text evidence="11">The sequence shown here is derived from an EMBL/GenBank/DDBJ whole genome shotgun (WGS) entry which is preliminary data.</text>
</comment>
<evidence type="ECO:0000259" key="10">
    <source>
        <dbReference type="Pfam" id="PF20659"/>
    </source>
</evidence>
<dbReference type="InterPro" id="IPR001465">
    <property type="entry name" value="Malate_synthase_TIM"/>
</dbReference>
<feature type="active site" description="Proton acceptor" evidence="7">
    <location>
        <position position="155"/>
    </location>
</feature>
<protein>
    <recommendedName>
        <fullName evidence="2">malate synthase</fullName>
        <ecNumber evidence="2">2.3.3.9</ecNumber>
    </recommendedName>
</protein>
<feature type="active site" description="Proton donor" evidence="7">
    <location>
        <position position="437"/>
    </location>
</feature>
<feature type="domain" description="Malate synthase C-terminal" evidence="10">
    <location>
        <begin position="406"/>
        <end position="505"/>
    </location>
</feature>
<dbReference type="GO" id="GO:0006097">
    <property type="term" value="P:glyoxylate cycle"/>
    <property type="evidence" value="ECO:0007669"/>
    <property type="project" value="UniProtKB-KW"/>
</dbReference>
<feature type="domain" description="Malate synthase N-terminal" evidence="9">
    <location>
        <begin position="12"/>
        <end position="67"/>
    </location>
</feature>
<dbReference type="InterPro" id="IPR048355">
    <property type="entry name" value="MS_C"/>
</dbReference>
<dbReference type="SUPFAM" id="SSF51645">
    <property type="entry name" value="Malate synthase G"/>
    <property type="match status" value="1"/>
</dbReference>
<keyword evidence="3" id="KW-0329">Glyoxylate bypass</keyword>
<evidence type="ECO:0000256" key="3">
    <source>
        <dbReference type="ARBA" id="ARBA00022435"/>
    </source>
</evidence>
<dbReference type="InterPro" id="IPR048356">
    <property type="entry name" value="MS_N"/>
</dbReference>
<feature type="domain" description="Malate synthase TIM barrel" evidence="8">
    <location>
        <begin position="152"/>
        <end position="395"/>
    </location>
</feature>
<evidence type="ECO:0000313" key="12">
    <source>
        <dbReference type="Proteomes" id="UP000292693"/>
    </source>
</evidence>
<keyword evidence="5" id="KW-0808">Transferase</keyword>
<keyword evidence="4" id="KW-0816">Tricarboxylic acid cycle</keyword>
<dbReference type="PANTHER" id="PTHR42902:SF1">
    <property type="entry name" value="MALATE SYNTHASE 1-RELATED"/>
    <property type="match status" value="1"/>
</dbReference>
<dbReference type="Gene3D" id="3.20.20.360">
    <property type="entry name" value="Malate synthase, domain 3"/>
    <property type="match status" value="1"/>
</dbReference>
<evidence type="ECO:0000256" key="5">
    <source>
        <dbReference type="ARBA" id="ARBA00022679"/>
    </source>
</evidence>
<comment type="catalytic activity">
    <reaction evidence="6">
        <text>glyoxylate + acetyl-CoA + H2O = (S)-malate + CoA + H(+)</text>
        <dbReference type="Rhea" id="RHEA:18181"/>
        <dbReference type="ChEBI" id="CHEBI:15377"/>
        <dbReference type="ChEBI" id="CHEBI:15378"/>
        <dbReference type="ChEBI" id="CHEBI:15589"/>
        <dbReference type="ChEBI" id="CHEBI:36655"/>
        <dbReference type="ChEBI" id="CHEBI:57287"/>
        <dbReference type="ChEBI" id="CHEBI:57288"/>
        <dbReference type="EC" id="2.3.3.9"/>
    </reaction>
</comment>
<accession>A0A8G2E2P1</accession>
<dbReference type="GO" id="GO:0006099">
    <property type="term" value="P:tricarboxylic acid cycle"/>
    <property type="evidence" value="ECO:0007669"/>
    <property type="project" value="UniProtKB-KW"/>
</dbReference>
<dbReference type="InterPro" id="IPR046363">
    <property type="entry name" value="MS_N_TIM-barrel_dom"/>
</dbReference>
<dbReference type="GeneID" id="97268936"/>